<name>M6U7B8_9LEPT</name>
<sequence length="78" mass="9386">MYWGSKFYYGEIRDKSGLPLNTIFFGPIGSGFALFALFTEGFWKEKALRLKFIFFIFVVIFEFLLWFILRHPWNMIQS</sequence>
<evidence type="ECO:0000313" key="2">
    <source>
        <dbReference type="EMBL" id="EMO40390.1"/>
    </source>
</evidence>
<proteinExistence type="predicted"/>
<evidence type="ECO:0000313" key="3">
    <source>
        <dbReference type="Proteomes" id="UP000012153"/>
    </source>
</evidence>
<keyword evidence="1" id="KW-1133">Transmembrane helix</keyword>
<protein>
    <submittedName>
        <fullName evidence="2">Uncharacterized protein</fullName>
    </submittedName>
</protein>
<reference evidence="2 3" key="1">
    <citation type="submission" date="2013-01" db="EMBL/GenBank/DDBJ databases">
        <authorList>
            <person name="Harkins D.M."/>
            <person name="Durkin A.S."/>
            <person name="Brinkac L.M."/>
            <person name="Haft D.H."/>
            <person name="Selengut J.D."/>
            <person name="Sanka R."/>
            <person name="DePew J."/>
            <person name="Purushe J."/>
            <person name="Matthias M.A."/>
            <person name="Vinetz J.M."/>
            <person name="Sutton G.G."/>
            <person name="Nierman W.C."/>
            <person name="Fouts D.E."/>
        </authorList>
    </citation>
    <scope>NUCLEOTIDE SEQUENCE [LARGE SCALE GENOMIC DNA]</scope>
    <source>
        <strain evidence="2 3">ZUN142</strain>
    </source>
</reference>
<dbReference type="AlphaFoldDB" id="M6U7B8"/>
<feature type="transmembrane region" description="Helical" evidence="1">
    <location>
        <begin position="20"/>
        <end position="38"/>
    </location>
</feature>
<evidence type="ECO:0000256" key="1">
    <source>
        <dbReference type="SAM" id="Phobius"/>
    </source>
</evidence>
<comment type="caution">
    <text evidence="2">The sequence shown here is derived from an EMBL/GenBank/DDBJ whole genome shotgun (WGS) entry which is preliminary data.</text>
</comment>
<organism evidence="2 3">
    <name type="scientific">Leptospira noguchii serovar Autumnalis str. ZUN142</name>
    <dbReference type="NCBI Taxonomy" id="1085540"/>
    <lineage>
        <taxon>Bacteria</taxon>
        <taxon>Pseudomonadati</taxon>
        <taxon>Spirochaetota</taxon>
        <taxon>Spirochaetia</taxon>
        <taxon>Leptospirales</taxon>
        <taxon>Leptospiraceae</taxon>
        <taxon>Leptospira</taxon>
    </lineage>
</organism>
<dbReference type="EMBL" id="AHOP02000036">
    <property type="protein sequence ID" value="EMO40390.1"/>
    <property type="molecule type" value="Genomic_DNA"/>
</dbReference>
<keyword evidence="1" id="KW-0472">Membrane</keyword>
<gene>
    <name evidence="2" type="ORF">LEP1GSC186_3876</name>
</gene>
<keyword evidence="1" id="KW-0812">Transmembrane</keyword>
<dbReference type="Proteomes" id="UP000012153">
    <property type="component" value="Unassembled WGS sequence"/>
</dbReference>
<feature type="transmembrane region" description="Helical" evidence="1">
    <location>
        <begin position="50"/>
        <end position="69"/>
    </location>
</feature>
<accession>M6U7B8</accession>